<sequence length="182" mass="19470">MAGWREADQASNRVLGTAGDDASAGRGLALAALERLTADELEQAAFELLRDPAAEEEVRLPSRPESAGIARRLVVAVLGAWELVQQLDVGELLVGELVANAVRHAGGRTVGLKMARRPGWVRIEVRDSSRALPCLIVAAERGGAENGHGLVLVDAVSDRWGADLLPRGKSVWCELRVRERAA</sequence>
<protein>
    <recommendedName>
        <fullName evidence="2">Histidine kinase/HSP90-like ATPase domain-containing protein</fullName>
    </recommendedName>
</protein>
<dbReference type="InterPro" id="IPR003594">
    <property type="entry name" value="HATPase_dom"/>
</dbReference>
<feature type="domain" description="Histidine kinase/HSP90-like ATPase" evidence="2">
    <location>
        <begin position="60"/>
        <end position="171"/>
    </location>
</feature>
<proteinExistence type="predicted"/>
<accession>A0ABN1TFW3</accession>
<dbReference type="InterPro" id="IPR036890">
    <property type="entry name" value="HATPase_C_sf"/>
</dbReference>
<evidence type="ECO:0000313" key="4">
    <source>
        <dbReference type="Proteomes" id="UP001499987"/>
    </source>
</evidence>
<gene>
    <name evidence="3" type="ORF">GCM10009663_17030</name>
</gene>
<organism evidence="3 4">
    <name type="scientific">Kitasatospora arboriphila</name>
    <dbReference type="NCBI Taxonomy" id="258052"/>
    <lineage>
        <taxon>Bacteria</taxon>
        <taxon>Bacillati</taxon>
        <taxon>Actinomycetota</taxon>
        <taxon>Actinomycetes</taxon>
        <taxon>Kitasatosporales</taxon>
        <taxon>Streptomycetaceae</taxon>
        <taxon>Kitasatospora</taxon>
    </lineage>
</organism>
<keyword evidence="1" id="KW-0418">Kinase</keyword>
<keyword evidence="1" id="KW-0808">Transferase</keyword>
<dbReference type="PANTHER" id="PTHR35526:SF3">
    <property type="entry name" value="ANTI-SIGMA-F FACTOR RSBW"/>
    <property type="match status" value="1"/>
</dbReference>
<name>A0ABN1TFW3_9ACTN</name>
<comment type="caution">
    <text evidence="3">The sequence shown here is derived from an EMBL/GenBank/DDBJ whole genome shotgun (WGS) entry which is preliminary data.</text>
</comment>
<dbReference type="Proteomes" id="UP001499987">
    <property type="component" value="Unassembled WGS sequence"/>
</dbReference>
<evidence type="ECO:0000256" key="1">
    <source>
        <dbReference type="ARBA" id="ARBA00022527"/>
    </source>
</evidence>
<dbReference type="Pfam" id="PF13581">
    <property type="entry name" value="HATPase_c_2"/>
    <property type="match status" value="1"/>
</dbReference>
<dbReference type="SUPFAM" id="SSF55874">
    <property type="entry name" value="ATPase domain of HSP90 chaperone/DNA topoisomerase II/histidine kinase"/>
    <property type="match status" value="1"/>
</dbReference>
<dbReference type="PANTHER" id="PTHR35526">
    <property type="entry name" value="ANTI-SIGMA-F FACTOR RSBW-RELATED"/>
    <property type="match status" value="1"/>
</dbReference>
<dbReference type="EMBL" id="BAAALD010000011">
    <property type="protein sequence ID" value="GAA1076219.1"/>
    <property type="molecule type" value="Genomic_DNA"/>
</dbReference>
<dbReference type="Gene3D" id="3.30.565.10">
    <property type="entry name" value="Histidine kinase-like ATPase, C-terminal domain"/>
    <property type="match status" value="1"/>
</dbReference>
<dbReference type="CDD" id="cd16936">
    <property type="entry name" value="HATPase_RsbW-like"/>
    <property type="match status" value="1"/>
</dbReference>
<evidence type="ECO:0000313" key="3">
    <source>
        <dbReference type="EMBL" id="GAA1076219.1"/>
    </source>
</evidence>
<evidence type="ECO:0000259" key="2">
    <source>
        <dbReference type="Pfam" id="PF13581"/>
    </source>
</evidence>
<dbReference type="InterPro" id="IPR050267">
    <property type="entry name" value="Anti-sigma-factor_SerPK"/>
</dbReference>
<reference evidence="3 4" key="1">
    <citation type="journal article" date="2019" name="Int. J. Syst. Evol. Microbiol.">
        <title>The Global Catalogue of Microorganisms (GCM) 10K type strain sequencing project: providing services to taxonomists for standard genome sequencing and annotation.</title>
        <authorList>
            <consortium name="The Broad Institute Genomics Platform"/>
            <consortium name="The Broad Institute Genome Sequencing Center for Infectious Disease"/>
            <person name="Wu L."/>
            <person name="Ma J."/>
        </authorList>
    </citation>
    <scope>NUCLEOTIDE SEQUENCE [LARGE SCALE GENOMIC DNA]</scope>
    <source>
        <strain evidence="3 4">JCM 13002</strain>
    </source>
</reference>
<keyword evidence="4" id="KW-1185">Reference proteome</keyword>
<keyword evidence="1" id="KW-0723">Serine/threonine-protein kinase</keyword>